<evidence type="ECO:0000313" key="10">
    <source>
        <dbReference type="EMBL" id="MZR21840.1"/>
    </source>
</evidence>
<proteinExistence type="inferred from homology"/>
<evidence type="ECO:0000256" key="2">
    <source>
        <dbReference type="ARBA" id="ARBA00005170"/>
    </source>
</evidence>
<name>A0A845MEN1_9PROT</name>
<dbReference type="SUPFAM" id="SSF117856">
    <property type="entry name" value="AF0104/ALDC/Ptd012-like"/>
    <property type="match status" value="1"/>
</dbReference>
<gene>
    <name evidence="10" type="primary">budA</name>
    <name evidence="10" type="ORF">GQF03_05810</name>
</gene>
<dbReference type="GO" id="GO:0045151">
    <property type="term" value="P:acetoin biosynthetic process"/>
    <property type="evidence" value="ECO:0007669"/>
    <property type="project" value="UniProtKB-UniRule"/>
</dbReference>
<dbReference type="PANTHER" id="PTHR35524">
    <property type="entry name" value="ALPHA-ACETOLACTATE DECARBOXYLASE"/>
    <property type="match status" value="1"/>
</dbReference>
<comment type="pathway">
    <text evidence="2 9">Polyol metabolism; (R,R)-butane-2,3-diol biosynthesis; (R,R)-butane-2,3-diol from pyruvate: step 2/3.</text>
</comment>
<dbReference type="EC" id="4.1.1.5" evidence="4 9"/>
<keyword evidence="11" id="KW-1185">Reference proteome</keyword>
<dbReference type="OrthoDB" id="8612680at2"/>
<evidence type="ECO:0000256" key="8">
    <source>
        <dbReference type="ARBA" id="ARBA00023239"/>
    </source>
</evidence>
<dbReference type="AlphaFoldDB" id="A0A845MEN1"/>
<dbReference type="Proteomes" id="UP000445696">
    <property type="component" value="Unassembled WGS sequence"/>
</dbReference>
<dbReference type="PANTHER" id="PTHR35524:SF1">
    <property type="entry name" value="ALPHA-ACETOLACTATE DECARBOXYLASE"/>
    <property type="match status" value="1"/>
</dbReference>
<dbReference type="Gene3D" id="3.30.1330.80">
    <property type="entry name" value="Hypothetical protein, similar to alpha- acetolactate decarboxylase, domain 2"/>
    <property type="match status" value="2"/>
</dbReference>
<comment type="similarity">
    <text evidence="3 9">Belongs to the alpha-acetolactate decarboxylase family.</text>
</comment>
<dbReference type="GO" id="GO:0047605">
    <property type="term" value="F:acetolactate decarboxylase activity"/>
    <property type="evidence" value="ECO:0007669"/>
    <property type="project" value="UniProtKB-UniRule"/>
</dbReference>
<dbReference type="EMBL" id="WTVA01000002">
    <property type="protein sequence ID" value="MZR21840.1"/>
    <property type="molecule type" value="Genomic_DNA"/>
</dbReference>
<evidence type="ECO:0000256" key="5">
    <source>
        <dbReference type="ARBA" id="ARBA00020164"/>
    </source>
</evidence>
<keyword evidence="6 9" id="KW-0210">Decarboxylase</keyword>
<evidence type="ECO:0000256" key="6">
    <source>
        <dbReference type="ARBA" id="ARBA00022793"/>
    </source>
</evidence>
<protein>
    <recommendedName>
        <fullName evidence="5 9">Alpha-acetolactate decarboxylase</fullName>
        <ecNumber evidence="4 9">4.1.1.5</ecNumber>
    </recommendedName>
</protein>
<dbReference type="RefSeq" id="WP_161338271.1">
    <property type="nucleotide sequence ID" value="NZ_JBHSDG010000001.1"/>
</dbReference>
<evidence type="ECO:0000256" key="7">
    <source>
        <dbReference type="ARBA" id="ARBA00023061"/>
    </source>
</evidence>
<accession>A0A845MEN1</accession>
<organism evidence="10 11">
    <name type="scientific">Sneathiella chungangensis</name>
    <dbReference type="NCBI Taxonomy" id="1418234"/>
    <lineage>
        <taxon>Bacteria</taxon>
        <taxon>Pseudomonadati</taxon>
        <taxon>Pseudomonadota</taxon>
        <taxon>Alphaproteobacteria</taxon>
        <taxon>Sneathiellales</taxon>
        <taxon>Sneathiellaceae</taxon>
        <taxon>Sneathiella</taxon>
    </lineage>
</organism>
<dbReference type="UniPathway" id="UPA00626">
    <property type="reaction ID" value="UER00678"/>
</dbReference>
<dbReference type="PIRSF" id="PIRSF001332">
    <property type="entry name" value="Acetolac_decarb"/>
    <property type="match status" value="1"/>
</dbReference>
<dbReference type="CDD" id="cd17299">
    <property type="entry name" value="acetolactate_decarboxylase"/>
    <property type="match status" value="1"/>
</dbReference>
<evidence type="ECO:0000256" key="3">
    <source>
        <dbReference type="ARBA" id="ARBA00007106"/>
    </source>
</evidence>
<comment type="caution">
    <text evidence="10">The sequence shown here is derived from an EMBL/GenBank/DDBJ whole genome shotgun (WGS) entry which is preliminary data.</text>
</comment>
<dbReference type="Pfam" id="PF03306">
    <property type="entry name" value="AAL_decarboxy"/>
    <property type="match status" value="1"/>
</dbReference>
<comment type="catalytic activity">
    <reaction evidence="1 9">
        <text>(2S)-2-acetolactate + H(+) = (R)-acetoin + CO2</text>
        <dbReference type="Rhea" id="RHEA:21580"/>
        <dbReference type="ChEBI" id="CHEBI:15378"/>
        <dbReference type="ChEBI" id="CHEBI:15686"/>
        <dbReference type="ChEBI" id="CHEBI:16526"/>
        <dbReference type="ChEBI" id="CHEBI:58476"/>
        <dbReference type="EC" id="4.1.1.5"/>
    </reaction>
</comment>
<dbReference type="InterPro" id="IPR005128">
    <property type="entry name" value="Acetolactate_a_deCO2ase"/>
</dbReference>
<dbReference type="NCBIfam" id="TIGR01252">
    <property type="entry name" value="acetolac_decarb"/>
    <property type="match status" value="1"/>
</dbReference>
<sequence>MTHQLKCHISKTLWDALHAETERTGHSLSHVVRDALASAFGLEHHSLFQVSTSGALVKGVYQGCMTVGDLKTHGDFGLGTYDGLDGELIMLDGHCYQATDDGVTREAEDGWFVPFATITRFDADITKDLLAISSIETLKQTLDELRPSDNIFVGFRLQGRFDKIDLRAACKAAPGEDLVTATSHQSEFSFENITGTLVGFWTPTYAKTLNVAGYHLHFISEDKTKGGHLLDLNAAKLSAEVHFETDFHIAIPETRSFLEADLKDDPTKALDIAESGSARSR</sequence>
<reference evidence="10 11" key="1">
    <citation type="journal article" date="2014" name="Int. J. Syst. Evol. Microbiol.">
        <title>Sneathiella chungangensis sp. nov., isolated from a marine sand, and emended description of the genus Sneathiella.</title>
        <authorList>
            <person name="Siamphan C."/>
            <person name="Kim H."/>
            <person name="Lee J.S."/>
            <person name="Kim W."/>
        </authorList>
    </citation>
    <scope>NUCLEOTIDE SEQUENCE [LARGE SCALE GENOMIC DNA]</scope>
    <source>
        <strain evidence="10 11">KCTC 32476</strain>
    </source>
</reference>
<evidence type="ECO:0000256" key="4">
    <source>
        <dbReference type="ARBA" id="ARBA00013204"/>
    </source>
</evidence>
<evidence type="ECO:0000256" key="9">
    <source>
        <dbReference type="PIRNR" id="PIRNR001332"/>
    </source>
</evidence>
<keyword evidence="8 9" id="KW-0456">Lyase</keyword>
<evidence type="ECO:0000313" key="11">
    <source>
        <dbReference type="Proteomes" id="UP000445696"/>
    </source>
</evidence>
<keyword evidence="7 9" id="KW-0005">Acetoin biosynthesis</keyword>
<evidence type="ECO:0000256" key="1">
    <source>
        <dbReference type="ARBA" id="ARBA00001784"/>
    </source>
</evidence>